<evidence type="ECO:0000313" key="9">
    <source>
        <dbReference type="Proteomes" id="UP000594454"/>
    </source>
</evidence>
<proteinExistence type="inferred from homology"/>
<sequence length="287" mass="32366">MSRGVLTNPTNHRDYGATSSSTNAIHSIPDVNFSGFSPTEFMSLSENIAHNINTVKSSWQQLERAFKVIGTNRDTQSTRDKVHHIQAQTNIKIQATSKDLQRLATVVRRGDKQQKLQVEKLTSDFRTVVEKYSTSQQQIATKMKKIFLQSVHAQQQDEESASGVNTMSAADREELIQRQKQLQAGLQFEQDMVLDRETRIREIEADVLDVNEIMRELSSLVHQQGQSIDTIESSIDHTCADVEAGTSELMKAAQYRQRYRRKVLILLVIAVIIGLIVTGIIVSQLKS</sequence>
<protein>
    <recommendedName>
        <fullName evidence="7">t-SNARE coiled-coil homology domain-containing protein</fullName>
    </recommendedName>
</protein>
<dbReference type="PROSITE" id="PS50192">
    <property type="entry name" value="T_SNARE"/>
    <property type="match status" value="1"/>
</dbReference>
<dbReference type="GO" id="GO:0031201">
    <property type="term" value="C:SNARE complex"/>
    <property type="evidence" value="ECO:0007669"/>
    <property type="project" value="TreeGrafter"/>
</dbReference>
<evidence type="ECO:0000313" key="8">
    <source>
        <dbReference type="EMBL" id="CAD7080324.1"/>
    </source>
</evidence>
<dbReference type="EMBL" id="LR899010">
    <property type="protein sequence ID" value="CAD7080324.1"/>
    <property type="molecule type" value="Genomic_DNA"/>
</dbReference>
<dbReference type="InterPro" id="IPR006011">
    <property type="entry name" value="Syntaxin_N"/>
</dbReference>
<dbReference type="Gene3D" id="1.20.58.70">
    <property type="match status" value="1"/>
</dbReference>
<gene>
    <name evidence="8" type="ORF">HERILL_LOCUS3483</name>
</gene>
<dbReference type="OrthoDB" id="75754at2759"/>
<keyword evidence="3" id="KW-0813">Transport</keyword>
<feature type="compositionally biased region" description="Polar residues" evidence="5">
    <location>
        <begin position="1"/>
        <end position="10"/>
    </location>
</feature>
<feature type="domain" description="T-SNARE coiled-coil homology" evidence="7">
    <location>
        <begin position="190"/>
        <end position="252"/>
    </location>
</feature>
<dbReference type="GO" id="GO:0006906">
    <property type="term" value="P:vesicle fusion"/>
    <property type="evidence" value="ECO:0007669"/>
    <property type="project" value="TreeGrafter"/>
</dbReference>
<accession>A0A7R8YS92</accession>
<dbReference type="InterPro" id="IPR010989">
    <property type="entry name" value="SNARE"/>
</dbReference>
<dbReference type="OMA" id="RVHNTME"/>
<dbReference type="SUPFAM" id="SSF47661">
    <property type="entry name" value="t-snare proteins"/>
    <property type="match status" value="1"/>
</dbReference>
<dbReference type="Pfam" id="PF05739">
    <property type="entry name" value="SNARE"/>
    <property type="match status" value="1"/>
</dbReference>
<dbReference type="PROSITE" id="PS00914">
    <property type="entry name" value="SYNTAXIN"/>
    <property type="match status" value="1"/>
</dbReference>
<evidence type="ECO:0000256" key="3">
    <source>
        <dbReference type="ARBA" id="ARBA00022775"/>
    </source>
</evidence>
<dbReference type="InParanoid" id="A0A7R8YS92"/>
<organism evidence="8 9">
    <name type="scientific">Hermetia illucens</name>
    <name type="common">Black soldier fly</name>
    <dbReference type="NCBI Taxonomy" id="343691"/>
    <lineage>
        <taxon>Eukaryota</taxon>
        <taxon>Metazoa</taxon>
        <taxon>Ecdysozoa</taxon>
        <taxon>Arthropoda</taxon>
        <taxon>Hexapoda</taxon>
        <taxon>Insecta</taxon>
        <taxon>Pterygota</taxon>
        <taxon>Neoptera</taxon>
        <taxon>Endopterygota</taxon>
        <taxon>Diptera</taxon>
        <taxon>Brachycera</taxon>
        <taxon>Stratiomyomorpha</taxon>
        <taxon>Stratiomyidae</taxon>
        <taxon>Hermetiinae</taxon>
        <taxon>Hermetia</taxon>
    </lineage>
</organism>
<dbReference type="GO" id="GO:0005484">
    <property type="term" value="F:SNAP receptor activity"/>
    <property type="evidence" value="ECO:0007669"/>
    <property type="project" value="InterPro"/>
</dbReference>
<dbReference type="SMART" id="SM00397">
    <property type="entry name" value="t_SNARE"/>
    <property type="match status" value="1"/>
</dbReference>
<dbReference type="GO" id="GO:0006886">
    <property type="term" value="P:intracellular protein transport"/>
    <property type="evidence" value="ECO:0007669"/>
    <property type="project" value="InterPro"/>
</dbReference>
<evidence type="ECO:0000256" key="6">
    <source>
        <dbReference type="SAM" id="Phobius"/>
    </source>
</evidence>
<dbReference type="GO" id="GO:0006836">
    <property type="term" value="P:neurotransmitter transport"/>
    <property type="evidence" value="ECO:0007669"/>
    <property type="project" value="UniProtKB-KW"/>
</dbReference>
<reference evidence="8 9" key="1">
    <citation type="submission" date="2020-11" db="EMBL/GenBank/DDBJ databases">
        <authorList>
            <person name="Wallbank WR R."/>
            <person name="Pardo Diaz C."/>
            <person name="Kozak K."/>
            <person name="Martin S."/>
            <person name="Jiggins C."/>
            <person name="Moest M."/>
            <person name="Warren A I."/>
            <person name="Generalovic N T."/>
            <person name="Byers J.R.P. K."/>
            <person name="Montejo-Kovacevich G."/>
            <person name="Yen C E."/>
        </authorList>
    </citation>
    <scope>NUCLEOTIDE SEQUENCE [LARGE SCALE GENOMIC DNA]</scope>
</reference>
<comment type="similarity">
    <text evidence="2 4">Belongs to the syntaxin family.</text>
</comment>
<evidence type="ECO:0000256" key="5">
    <source>
        <dbReference type="SAM" id="MobiDB-lite"/>
    </source>
</evidence>
<dbReference type="InterPro" id="IPR006012">
    <property type="entry name" value="Syntaxin/epimorphin_CS"/>
</dbReference>
<dbReference type="CDD" id="cd15847">
    <property type="entry name" value="SNARE_syntaxin7_like"/>
    <property type="match status" value="1"/>
</dbReference>
<dbReference type="PANTHER" id="PTHR19957:SF38">
    <property type="entry name" value="LD27581P"/>
    <property type="match status" value="1"/>
</dbReference>
<dbReference type="GO" id="GO:0048278">
    <property type="term" value="P:vesicle docking"/>
    <property type="evidence" value="ECO:0007669"/>
    <property type="project" value="TreeGrafter"/>
</dbReference>
<dbReference type="Gene3D" id="1.20.5.110">
    <property type="match status" value="1"/>
</dbReference>
<dbReference type="Proteomes" id="UP000594454">
    <property type="component" value="Chromosome 2"/>
</dbReference>
<dbReference type="GO" id="GO:0012505">
    <property type="term" value="C:endomembrane system"/>
    <property type="evidence" value="ECO:0007669"/>
    <property type="project" value="TreeGrafter"/>
</dbReference>
<dbReference type="AlphaFoldDB" id="A0A7R8YS92"/>
<dbReference type="GO" id="GO:0000149">
    <property type="term" value="F:SNARE binding"/>
    <property type="evidence" value="ECO:0007669"/>
    <property type="project" value="TreeGrafter"/>
</dbReference>
<evidence type="ECO:0000256" key="1">
    <source>
        <dbReference type="ARBA" id="ARBA00004211"/>
    </source>
</evidence>
<dbReference type="SMART" id="SM00503">
    <property type="entry name" value="SynN"/>
    <property type="match status" value="1"/>
</dbReference>
<dbReference type="FunFam" id="1.20.5.110:FF:000140">
    <property type="entry name" value="Syntaxin 13"/>
    <property type="match status" value="1"/>
</dbReference>
<dbReference type="InterPro" id="IPR000727">
    <property type="entry name" value="T_SNARE_dom"/>
</dbReference>
<dbReference type="InterPro" id="IPR045242">
    <property type="entry name" value="Syntaxin"/>
</dbReference>
<feature type="transmembrane region" description="Helical" evidence="6">
    <location>
        <begin position="263"/>
        <end position="285"/>
    </location>
</feature>
<evidence type="ECO:0000256" key="4">
    <source>
        <dbReference type="RuleBase" id="RU003858"/>
    </source>
</evidence>
<dbReference type="PANTHER" id="PTHR19957">
    <property type="entry name" value="SYNTAXIN"/>
    <property type="match status" value="1"/>
</dbReference>
<name>A0A7R8YS92_HERIL</name>
<comment type="subcellular location">
    <subcellularLocation>
        <location evidence="1">Membrane</location>
        <topology evidence="1">Single-pass type IV membrane protein</topology>
    </subcellularLocation>
</comment>
<dbReference type="Pfam" id="PF14523">
    <property type="entry name" value="Syntaxin_2"/>
    <property type="match status" value="1"/>
</dbReference>
<keyword evidence="6" id="KW-0812">Transmembrane</keyword>
<feature type="region of interest" description="Disordered" evidence="5">
    <location>
        <begin position="1"/>
        <end position="20"/>
    </location>
</feature>
<dbReference type="FunCoup" id="A0A7R8YS92">
    <property type="interactions" value="298"/>
</dbReference>
<evidence type="ECO:0000256" key="2">
    <source>
        <dbReference type="ARBA" id="ARBA00009063"/>
    </source>
</evidence>
<keyword evidence="6" id="KW-1133">Transmembrane helix</keyword>
<evidence type="ECO:0000259" key="7">
    <source>
        <dbReference type="PROSITE" id="PS50192"/>
    </source>
</evidence>
<keyword evidence="6" id="KW-0472">Membrane</keyword>
<keyword evidence="3" id="KW-0532">Neurotransmitter transport</keyword>
<keyword evidence="9" id="KW-1185">Reference proteome</keyword>